<dbReference type="Proteomes" id="UP001178507">
    <property type="component" value="Unassembled WGS sequence"/>
</dbReference>
<keyword evidence="2" id="KW-1185">Reference proteome</keyword>
<feature type="non-terminal residue" evidence="1">
    <location>
        <position position="65"/>
    </location>
</feature>
<reference evidence="1" key="1">
    <citation type="submission" date="2023-08" db="EMBL/GenBank/DDBJ databases">
        <authorList>
            <person name="Chen Y."/>
            <person name="Shah S."/>
            <person name="Dougan E. K."/>
            <person name="Thang M."/>
            <person name="Chan C."/>
        </authorList>
    </citation>
    <scope>NUCLEOTIDE SEQUENCE</scope>
</reference>
<feature type="non-terminal residue" evidence="1">
    <location>
        <position position="1"/>
    </location>
</feature>
<name>A0AA36HL82_9DINO</name>
<organism evidence="1 2">
    <name type="scientific">Effrenium voratum</name>
    <dbReference type="NCBI Taxonomy" id="2562239"/>
    <lineage>
        <taxon>Eukaryota</taxon>
        <taxon>Sar</taxon>
        <taxon>Alveolata</taxon>
        <taxon>Dinophyceae</taxon>
        <taxon>Suessiales</taxon>
        <taxon>Symbiodiniaceae</taxon>
        <taxon>Effrenium</taxon>
    </lineage>
</organism>
<gene>
    <name evidence="1" type="ORF">EVOR1521_LOCUS1604</name>
</gene>
<dbReference type="AlphaFoldDB" id="A0AA36HL82"/>
<evidence type="ECO:0000313" key="1">
    <source>
        <dbReference type="EMBL" id="CAJ1371240.1"/>
    </source>
</evidence>
<protein>
    <submittedName>
        <fullName evidence="1">Uncharacterized protein</fullName>
    </submittedName>
</protein>
<evidence type="ECO:0000313" key="2">
    <source>
        <dbReference type="Proteomes" id="UP001178507"/>
    </source>
</evidence>
<dbReference type="EMBL" id="CAUJNA010000063">
    <property type="protein sequence ID" value="CAJ1371240.1"/>
    <property type="molecule type" value="Genomic_DNA"/>
</dbReference>
<sequence>HERGAGGCASDDSLRASLSLRPSCQRGLNKKADLPIAHRPLLGVCPDEATLVQQAMLESLEVLPL</sequence>
<comment type="caution">
    <text evidence="1">The sequence shown here is derived from an EMBL/GenBank/DDBJ whole genome shotgun (WGS) entry which is preliminary data.</text>
</comment>
<accession>A0AA36HL82</accession>
<proteinExistence type="predicted"/>